<dbReference type="PANTHER" id="PTHR43316">
    <property type="entry name" value="HYDROLASE, HALOACID DELAHOGENASE-RELATED"/>
    <property type="match status" value="1"/>
</dbReference>
<dbReference type="Gene3D" id="3.40.50.1000">
    <property type="entry name" value="HAD superfamily/HAD-like"/>
    <property type="match status" value="1"/>
</dbReference>
<organism evidence="2 3">
    <name type="scientific">Aureimonas altamirensis DSM 21988</name>
    <dbReference type="NCBI Taxonomy" id="1121026"/>
    <lineage>
        <taxon>Bacteria</taxon>
        <taxon>Pseudomonadati</taxon>
        <taxon>Pseudomonadota</taxon>
        <taxon>Alphaproteobacteria</taxon>
        <taxon>Hyphomicrobiales</taxon>
        <taxon>Aurantimonadaceae</taxon>
        <taxon>Aureimonas</taxon>
    </lineage>
</organism>
<dbReference type="SUPFAM" id="SSF56784">
    <property type="entry name" value="HAD-like"/>
    <property type="match status" value="1"/>
</dbReference>
<evidence type="ECO:0000313" key="3">
    <source>
        <dbReference type="Proteomes" id="UP000184290"/>
    </source>
</evidence>
<dbReference type="InterPro" id="IPR023214">
    <property type="entry name" value="HAD_sf"/>
</dbReference>
<dbReference type="NCBIfam" id="TIGR01428">
    <property type="entry name" value="HAD_type_II"/>
    <property type="match status" value="1"/>
</dbReference>
<dbReference type="NCBIfam" id="TIGR01493">
    <property type="entry name" value="HAD-SF-IA-v2"/>
    <property type="match status" value="1"/>
</dbReference>
<dbReference type="InterPro" id="IPR006439">
    <property type="entry name" value="HAD-SF_hydro_IA"/>
</dbReference>
<dbReference type="SFLD" id="SFLDS00003">
    <property type="entry name" value="Haloacid_Dehalogenase"/>
    <property type="match status" value="1"/>
</dbReference>
<evidence type="ECO:0000256" key="1">
    <source>
        <dbReference type="ARBA" id="ARBA00022801"/>
    </source>
</evidence>
<protein>
    <submittedName>
        <fullName evidence="2">2-haloacid dehalogenase</fullName>
    </submittedName>
</protein>
<name>A0ABY1IQL2_9HYPH</name>
<dbReference type="PANTHER" id="PTHR43316:SF9">
    <property type="entry name" value="ACID DEHALOGENASE, PUTATIVE (AFU_ORTHOLOGUE AFUA_6G14460)-RELATED"/>
    <property type="match status" value="1"/>
</dbReference>
<dbReference type="Proteomes" id="UP000184290">
    <property type="component" value="Unassembled WGS sequence"/>
</dbReference>
<dbReference type="InterPro" id="IPR006328">
    <property type="entry name" value="2-HAD"/>
</dbReference>
<accession>A0ABY1IQL2</accession>
<keyword evidence="1" id="KW-0378">Hydrolase</keyword>
<dbReference type="Gene3D" id="1.10.150.750">
    <property type="match status" value="1"/>
</dbReference>
<comment type="caution">
    <text evidence="2">The sequence shown here is derived from an EMBL/GenBank/DDBJ whole genome shotgun (WGS) entry which is preliminary data.</text>
</comment>
<dbReference type="RefSeq" id="WP_060609895.1">
    <property type="nucleotide sequence ID" value="NZ_FQZC01000005.1"/>
</dbReference>
<proteinExistence type="predicted"/>
<reference evidence="2 3" key="1">
    <citation type="submission" date="2016-11" db="EMBL/GenBank/DDBJ databases">
        <authorList>
            <person name="Varghese N."/>
            <person name="Submissions S."/>
        </authorList>
    </citation>
    <scope>NUCLEOTIDE SEQUENCE [LARGE SCALE GENOMIC DNA]</scope>
    <source>
        <strain evidence="2 3">DSM 21988</strain>
    </source>
</reference>
<dbReference type="SFLD" id="SFLDG01129">
    <property type="entry name" value="C1.5:_HAD__Beta-PGM__Phosphata"/>
    <property type="match status" value="1"/>
</dbReference>
<dbReference type="EMBL" id="FQZC01000005">
    <property type="protein sequence ID" value="SHJ92457.1"/>
    <property type="molecule type" value="Genomic_DNA"/>
</dbReference>
<dbReference type="CDD" id="cd02588">
    <property type="entry name" value="HAD_L2-DEX"/>
    <property type="match status" value="1"/>
</dbReference>
<dbReference type="Pfam" id="PF00702">
    <property type="entry name" value="Hydrolase"/>
    <property type="match status" value="1"/>
</dbReference>
<keyword evidence="3" id="KW-1185">Reference proteome</keyword>
<evidence type="ECO:0000313" key="2">
    <source>
        <dbReference type="EMBL" id="SHJ92457.1"/>
    </source>
</evidence>
<dbReference type="InterPro" id="IPR051540">
    <property type="entry name" value="S-2-haloacid_dehalogenase"/>
</dbReference>
<gene>
    <name evidence="2" type="ORF">SAMN02745911_3703</name>
</gene>
<dbReference type="InterPro" id="IPR036412">
    <property type="entry name" value="HAD-like_sf"/>
</dbReference>
<sequence>MNTFRPKYITFDCHGTLIHFQMAEAAVDLYGAQLGKEQLEAFIRHFSAYRLDEVMKDWQPYADVVHNALERTCKRNGVAFKAEDAQNIYERIPSWGPHADVPEGLAKVAREFPLVALTNSMDAQIHSNVAKLGAPFHAVLTAEQAGAYKPHFRAFEYMFDTLNCGPEDILHVSSSFRYDLMSAHDLGIRNKVWVNRGHEPANPYYGYTEIPDIRHLPGVVGL</sequence>